<organism evidence="1 2">
    <name type="scientific">Lipomyces orientalis</name>
    <dbReference type="NCBI Taxonomy" id="1233043"/>
    <lineage>
        <taxon>Eukaryota</taxon>
        <taxon>Fungi</taxon>
        <taxon>Dikarya</taxon>
        <taxon>Ascomycota</taxon>
        <taxon>Saccharomycotina</taxon>
        <taxon>Lipomycetes</taxon>
        <taxon>Lipomycetales</taxon>
        <taxon>Lipomycetaceae</taxon>
        <taxon>Lipomyces</taxon>
    </lineage>
</organism>
<dbReference type="Proteomes" id="UP001489719">
    <property type="component" value="Unassembled WGS sequence"/>
</dbReference>
<reference evidence="2" key="1">
    <citation type="journal article" date="2024" name="Front. Bioeng. Biotechnol.">
        <title>Genome-scale model development and genomic sequencing of the oleaginous clade Lipomyces.</title>
        <authorList>
            <person name="Czajka J.J."/>
            <person name="Han Y."/>
            <person name="Kim J."/>
            <person name="Mondo S.J."/>
            <person name="Hofstad B.A."/>
            <person name="Robles A."/>
            <person name="Haridas S."/>
            <person name="Riley R."/>
            <person name="LaButti K."/>
            <person name="Pangilinan J."/>
            <person name="Andreopoulos W."/>
            <person name="Lipzen A."/>
            <person name="Yan J."/>
            <person name="Wang M."/>
            <person name="Ng V."/>
            <person name="Grigoriev I.V."/>
            <person name="Spatafora J.W."/>
            <person name="Magnuson J.K."/>
            <person name="Baker S.E."/>
            <person name="Pomraning K.R."/>
        </authorList>
    </citation>
    <scope>NUCLEOTIDE SEQUENCE [LARGE SCALE GENOMIC DNA]</scope>
    <source>
        <strain evidence="2">CBS 10300</strain>
    </source>
</reference>
<evidence type="ECO:0000313" key="1">
    <source>
        <dbReference type="EMBL" id="KAK9320144.1"/>
    </source>
</evidence>
<sequence length="407" mass="44231">MMDARLFFRKYSEIYTVFLPLFGVFLVVYTIMINFSSRHDYLTPGLPDDDSDMLLYLHRSLISVPSVTTDEHAAAHFLQTYLTSKGWTVEIQLVSSKPVRENVFAYRGSQRSTRVLFSSHIDTVPPYIEYSVHDGYIWGRGSVDAKASVAAQITAAQELLSSNAIASEGDVSLLFVVGEETDGIGMTTANDLGLSWESVIFGEPTELKLAVGHKGLILADLYATGKAGHSGYPELGINANYFLVEALHKLQNLDYPYSDLLGNTTFNAGTLAGGVAANVIPAAATAGLTVRVAEDLDGVVSEVQRTVLLVPNVDINITLAYPPVLCDYDVSGFDTVAVAYGTDIPHLNGSHKRYLYGPGSILFAHADNERISEDELRESVVGYKKLVAAALGETDNMASEGKNMIRQ</sequence>
<evidence type="ECO:0000313" key="2">
    <source>
        <dbReference type="Proteomes" id="UP001489719"/>
    </source>
</evidence>
<proteinExistence type="predicted"/>
<accession>A0ACC3TG65</accession>
<keyword evidence="2" id="KW-1185">Reference proteome</keyword>
<dbReference type="EMBL" id="MU970143">
    <property type="protein sequence ID" value="KAK9320144.1"/>
    <property type="molecule type" value="Genomic_DNA"/>
</dbReference>
<protein>
    <submittedName>
        <fullName evidence="1">Uncharacterized protein</fullName>
    </submittedName>
</protein>
<gene>
    <name evidence="1" type="ORF">V1517DRAFT_14769</name>
</gene>
<name>A0ACC3TG65_9ASCO</name>
<comment type="caution">
    <text evidence="1">The sequence shown here is derived from an EMBL/GenBank/DDBJ whole genome shotgun (WGS) entry which is preliminary data.</text>
</comment>